<dbReference type="AlphaFoldDB" id="M3CCJ6"/>
<evidence type="ECO:0000313" key="2">
    <source>
        <dbReference type="Proteomes" id="UP000011740"/>
    </source>
</evidence>
<dbReference type="RefSeq" id="WP_004940141.1">
    <property type="nucleotide sequence ID" value="NZ_AORZ01000008.1"/>
</dbReference>
<name>M3CCJ6_STRM1</name>
<evidence type="ECO:0000313" key="1">
    <source>
        <dbReference type="EMBL" id="EMF01716.1"/>
    </source>
</evidence>
<protein>
    <submittedName>
        <fullName evidence="1">Uncharacterized protein</fullName>
    </submittedName>
</protein>
<sequence length="62" mass="6111">MRGAVAVLLGIAATAALLATPVRAAGVPGLGGLRAHARPAATSSGPGRHPCLLTLFRLICVV</sequence>
<gene>
    <name evidence="1" type="ORF">H340_04919</name>
</gene>
<accession>M3CCJ6</accession>
<dbReference type="EMBL" id="AORZ01000008">
    <property type="protein sequence ID" value="EMF01716.1"/>
    <property type="molecule type" value="Genomic_DNA"/>
</dbReference>
<dbReference type="Proteomes" id="UP000011740">
    <property type="component" value="Unassembled WGS sequence"/>
</dbReference>
<proteinExistence type="predicted"/>
<reference evidence="1 2" key="1">
    <citation type="journal article" date="2013" name="Genome Announc.">
        <title>Whole-Genome Shotgun Assembly and Analysis of the Genome of Streptomyces mobaraensis DSM 40847, a Strain for Industrial Production of Microbial Transglutaminase.</title>
        <authorList>
            <person name="Yang H."/>
            <person name="He T."/>
            <person name="Wu W."/>
            <person name="Zhu W."/>
            <person name="Lu B."/>
            <person name="Sun W."/>
        </authorList>
    </citation>
    <scope>NUCLEOTIDE SEQUENCE [LARGE SCALE GENOMIC DNA]</scope>
    <source>
        <strain evidence="1 2">DSM 40847</strain>
    </source>
</reference>
<organism evidence="1 2">
    <name type="scientific">Streptomyces mobaraensis (strain ATCC 29032 / DSM 40847 / JCM 4168 / NBRC 13819 / NCIMB 11159 / IPCR 16-22)</name>
    <dbReference type="NCBI Taxonomy" id="1223523"/>
    <lineage>
        <taxon>Bacteria</taxon>
        <taxon>Bacillati</taxon>
        <taxon>Actinomycetota</taxon>
        <taxon>Actinomycetes</taxon>
        <taxon>Kitasatosporales</taxon>
        <taxon>Streptomycetaceae</taxon>
        <taxon>Streptomyces</taxon>
    </lineage>
</organism>
<comment type="caution">
    <text evidence="1">The sequence shown here is derived from an EMBL/GenBank/DDBJ whole genome shotgun (WGS) entry which is preliminary data.</text>
</comment>
<dbReference type="PATRIC" id="fig|1223523.3.peg.997"/>
<dbReference type="STRING" id="1223523.H340_04919"/>